<feature type="transmembrane region" description="Helical" evidence="1">
    <location>
        <begin position="166"/>
        <end position="190"/>
    </location>
</feature>
<proteinExistence type="predicted"/>
<evidence type="ECO:0000256" key="1">
    <source>
        <dbReference type="SAM" id="Phobius"/>
    </source>
</evidence>
<keyword evidence="1" id="KW-0812">Transmembrane</keyword>
<organism evidence="2 3">
    <name type="scientific">Saccharopolyspora griseoalba</name>
    <dbReference type="NCBI Taxonomy" id="1431848"/>
    <lineage>
        <taxon>Bacteria</taxon>
        <taxon>Bacillati</taxon>
        <taxon>Actinomycetota</taxon>
        <taxon>Actinomycetes</taxon>
        <taxon>Pseudonocardiales</taxon>
        <taxon>Pseudonocardiaceae</taxon>
        <taxon>Saccharopolyspora</taxon>
    </lineage>
</organism>
<protein>
    <submittedName>
        <fullName evidence="2">DMT family transporter</fullName>
    </submittedName>
</protein>
<feature type="transmembrane region" description="Helical" evidence="1">
    <location>
        <begin position="260"/>
        <end position="283"/>
    </location>
</feature>
<feature type="transmembrane region" description="Helical" evidence="1">
    <location>
        <begin position="82"/>
        <end position="100"/>
    </location>
</feature>
<evidence type="ECO:0000313" key="3">
    <source>
        <dbReference type="Proteomes" id="UP001596504"/>
    </source>
</evidence>
<feature type="transmembrane region" description="Helical" evidence="1">
    <location>
        <begin position="139"/>
        <end position="159"/>
    </location>
</feature>
<reference evidence="3" key="1">
    <citation type="journal article" date="2019" name="Int. J. Syst. Evol. Microbiol.">
        <title>The Global Catalogue of Microorganisms (GCM) 10K type strain sequencing project: providing services to taxonomists for standard genome sequencing and annotation.</title>
        <authorList>
            <consortium name="The Broad Institute Genomics Platform"/>
            <consortium name="The Broad Institute Genome Sequencing Center for Infectious Disease"/>
            <person name="Wu L."/>
            <person name="Ma J."/>
        </authorList>
    </citation>
    <scope>NUCLEOTIDE SEQUENCE [LARGE SCALE GENOMIC DNA]</scope>
    <source>
        <strain evidence="3">WLHS5</strain>
    </source>
</reference>
<name>A0ABW2LDD0_9PSEU</name>
<keyword evidence="1" id="KW-1133">Transmembrane helix</keyword>
<evidence type="ECO:0000313" key="2">
    <source>
        <dbReference type="EMBL" id="MFC7340516.1"/>
    </source>
</evidence>
<dbReference type="PANTHER" id="PTHR40761:SF1">
    <property type="entry name" value="CONSERVED INTEGRAL MEMBRANE ALANINE VALINE AND LEUCINE RICH PROTEIN-RELATED"/>
    <property type="match status" value="1"/>
</dbReference>
<feature type="transmembrane region" description="Helical" evidence="1">
    <location>
        <begin position="233"/>
        <end position="254"/>
    </location>
</feature>
<accession>A0ABW2LDD0</accession>
<dbReference type="PANTHER" id="PTHR40761">
    <property type="entry name" value="CONSERVED INTEGRAL MEMBRANE ALANINE VALINE AND LEUCINE RICH PROTEIN-RELATED"/>
    <property type="match status" value="1"/>
</dbReference>
<sequence length="303" mass="31367">MSSAGTVLGVAVPAAVIGAASFGLASAIQHRVTKQVPQVSTFSPRILWDLVRKPIWVLSIGTVIVGLSLQVVALAFGPLVLVQPLLVTSVLFGAGFAAWLAGRPMDWVLALGGLACAGGLAAFLLLARPSGQGSDFTGAPVLPLALLLGLLVLLSLLAARWLRGEFVAVALAVATGILYGVTAGLMRVVAGYFRTGGIFEPFTHWSLYVVCAIGPLGFLLSQQTFQRGRLMSPALAVITTVDPLVSAAIGVSWLGERIEYSSAALAGETLAAVAIVGGIVLLARRSEQLRRAMAEQEGASTWG</sequence>
<keyword evidence="3" id="KW-1185">Reference proteome</keyword>
<dbReference type="RefSeq" id="WP_380664390.1">
    <property type="nucleotide sequence ID" value="NZ_JBHTCJ010000001.1"/>
</dbReference>
<gene>
    <name evidence="2" type="ORF">ACFQRI_03765</name>
</gene>
<dbReference type="Proteomes" id="UP001596504">
    <property type="component" value="Unassembled WGS sequence"/>
</dbReference>
<feature type="transmembrane region" description="Helical" evidence="1">
    <location>
        <begin position="55"/>
        <end position="76"/>
    </location>
</feature>
<feature type="transmembrane region" description="Helical" evidence="1">
    <location>
        <begin position="107"/>
        <end position="127"/>
    </location>
</feature>
<dbReference type="EMBL" id="JBHTCJ010000001">
    <property type="protein sequence ID" value="MFC7340516.1"/>
    <property type="molecule type" value="Genomic_DNA"/>
</dbReference>
<keyword evidence="1" id="KW-0472">Membrane</keyword>
<comment type="caution">
    <text evidence="2">The sequence shown here is derived from an EMBL/GenBank/DDBJ whole genome shotgun (WGS) entry which is preliminary data.</text>
</comment>
<feature type="transmembrane region" description="Helical" evidence="1">
    <location>
        <begin position="6"/>
        <end position="28"/>
    </location>
</feature>
<dbReference type="NCBIfam" id="NF038012">
    <property type="entry name" value="DMT_1"/>
    <property type="match status" value="1"/>
</dbReference>
<feature type="transmembrane region" description="Helical" evidence="1">
    <location>
        <begin position="202"/>
        <end position="221"/>
    </location>
</feature>